<evidence type="ECO:0000313" key="3">
    <source>
        <dbReference type="EMBL" id="SHI59087.1"/>
    </source>
</evidence>
<keyword evidence="4" id="KW-1185">Reference proteome</keyword>
<dbReference type="Proteomes" id="UP000184232">
    <property type="component" value="Unassembled WGS sequence"/>
</dbReference>
<organism evidence="3 4">
    <name type="scientific">Flavobacterium haoranii</name>
    <dbReference type="NCBI Taxonomy" id="683124"/>
    <lineage>
        <taxon>Bacteria</taxon>
        <taxon>Pseudomonadati</taxon>
        <taxon>Bacteroidota</taxon>
        <taxon>Flavobacteriia</taxon>
        <taxon>Flavobacteriales</taxon>
        <taxon>Flavobacteriaceae</taxon>
        <taxon>Flavobacterium</taxon>
    </lineage>
</organism>
<dbReference type="InterPro" id="IPR011933">
    <property type="entry name" value="Double_TM_dom"/>
</dbReference>
<keyword evidence="1" id="KW-0472">Membrane</keyword>
<dbReference type="PANTHER" id="PTHR37464:SF1">
    <property type="entry name" value="BLL2463 PROTEIN"/>
    <property type="match status" value="1"/>
</dbReference>
<evidence type="ECO:0000259" key="2">
    <source>
        <dbReference type="Pfam" id="PF07584"/>
    </source>
</evidence>
<gene>
    <name evidence="3" type="ORF">SAMN05444337_0347</name>
</gene>
<dbReference type="SUPFAM" id="SSF53300">
    <property type="entry name" value="vWA-like"/>
    <property type="match status" value="1"/>
</dbReference>
<evidence type="ECO:0000256" key="1">
    <source>
        <dbReference type="SAM" id="Phobius"/>
    </source>
</evidence>
<dbReference type="InterPro" id="IPR036465">
    <property type="entry name" value="vWFA_dom_sf"/>
</dbReference>
<dbReference type="Pfam" id="PF07584">
    <property type="entry name" value="BatA"/>
    <property type="match status" value="1"/>
</dbReference>
<name>A0A1M6CDL4_9FLAO</name>
<dbReference type="InterPro" id="IPR029062">
    <property type="entry name" value="Class_I_gatase-like"/>
</dbReference>
<protein>
    <submittedName>
        <fullName evidence="3">N-terminal double-transmembrane domain-containing protein</fullName>
    </submittedName>
</protein>
<feature type="transmembrane region" description="Helical" evidence="1">
    <location>
        <begin position="6"/>
        <end position="24"/>
    </location>
</feature>
<accession>A0A1M6CDL4</accession>
<evidence type="ECO:0000313" key="4">
    <source>
        <dbReference type="Proteomes" id="UP000184232"/>
    </source>
</evidence>
<dbReference type="SUPFAM" id="SSF52317">
    <property type="entry name" value="Class I glutamine amidotransferase-like"/>
    <property type="match status" value="1"/>
</dbReference>
<dbReference type="NCBIfam" id="TIGR02226">
    <property type="entry name" value="two_anch"/>
    <property type="match status" value="1"/>
</dbReference>
<keyword evidence="1" id="KW-1133">Transmembrane helix</keyword>
<feature type="domain" description="Aerotolerance regulator N-terminal" evidence="2">
    <location>
        <begin position="1"/>
        <end position="76"/>
    </location>
</feature>
<feature type="transmembrane region" description="Helical" evidence="1">
    <location>
        <begin position="56"/>
        <end position="78"/>
    </location>
</feature>
<dbReference type="OrthoDB" id="9810200at2"/>
<dbReference type="InterPro" id="IPR024163">
    <property type="entry name" value="Aerotolerance_reg_N"/>
</dbReference>
<proteinExistence type="predicted"/>
<dbReference type="EMBL" id="FQZH01000001">
    <property type="protein sequence ID" value="SHI59087.1"/>
    <property type="molecule type" value="Genomic_DNA"/>
</dbReference>
<keyword evidence="1 3" id="KW-0812">Transmembrane</keyword>
<feature type="transmembrane region" description="Helical" evidence="1">
    <location>
        <begin position="618"/>
        <end position="636"/>
    </location>
</feature>
<dbReference type="RefSeq" id="WP_072780973.1">
    <property type="nucleotide sequence ID" value="NZ_CP045292.1"/>
</dbReference>
<dbReference type="STRING" id="683124.SAMN05444337_0347"/>
<dbReference type="PANTHER" id="PTHR37464">
    <property type="entry name" value="BLL2463 PROTEIN"/>
    <property type="match status" value="1"/>
</dbReference>
<sequence>MHFKHPEILYFLFLLVIPILVHLFQLRRFKKTYFTNVKLLKELQQQTHKTSTIKKWLLLATRLLLFAFLIFAFAQPFFEAKESEQKQNELVILLDNSFSMQAKGENGELLKKAVQDILENVDENQIFSIVTPSVAFWDVDKHAIQSDLQKLSYTYLPFEIDNLVNQVTLSKPNVPVDYIVITDGVQVKPSSLLNEVKSNVYFWLPKSEKQYNCSIENMSIVNESDNLYDIKIDLKSYGEFEDKVQLSIFEDNQVIAKTQVEFAKNKAEILVSVPKKEMQGTVVIDDKSLTFDNTYYFTLAKPDKSNVLVVSSESNATFLNKIYTNKEFNLELSTLKTLDFSKIENQDCIVLNELTNLPQSLLNTLQVFYQNGGNIVVVPNRDSNLEDYNALLQKFGNGKIVSSFNTEKEITKINFKHPLYENVFEKSVSNFQYPKVNSGFQFSGNFFNVLTFSDGQPFLASLSNKVGNLFLFSSALNKENSNFQNSPLIVPTFYKMAFSKLNATSSTFEIGQNSNLILNTSLAKDEVVTVKNKNYSFIPIQQIITNKVKLTFQDYPEVAGNYNIIQQDKEISKISFNYPKNESNCVQNNTLNFDNFTPIKSVSEALDEMYSKRLDTVLWKWFLATTLLFLIIELLIQKFVK</sequence>
<reference evidence="3 4" key="1">
    <citation type="submission" date="2016-11" db="EMBL/GenBank/DDBJ databases">
        <authorList>
            <person name="Jaros S."/>
            <person name="Januszkiewicz K."/>
            <person name="Wedrychowicz H."/>
        </authorList>
    </citation>
    <scope>NUCLEOTIDE SEQUENCE [LARGE SCALE GENOMIC DNA]</scope>
    <source>
        <strain evidence="3 4">DSM 22807</strain>
    </source>
</reference>
<dbReference type="AlphaFoldDB" id="A0A1M6CDL4"/>